<evidence type="ECO:0000313" key="1">
    <source>
        <dbReference type="EMBL" id="KRM67864.1"/>
    </source>
</evidence>
<organism evidence="1 2">
    <name type="scientific">Apilactobacillus ozensis DSM 23829 = JCM 17196</name>
    <dbReference type="NCBI Taxonomy" id="1423781"/>
    <lineage>
        <taxon>Bacteria</taxon>
        <taxon>Bacillati</taxon>
        <taxon>Bacillota</taxon>
        <taxon>Bacilli</taxon>
        <taxon>Lactobacillales</taxon>
        <taxon>Lactobacillaceae</taxon>
        <taxon>Apilactobacillus</taxon>
    </lineage>
</organism>
<dbReference type="Proteomes" id="UP000052012">
    <property type="component" value="Unassembled WGS sequence"/>
</dbReference>
<dbReference type="OrthoDB" id="2189687at2"/>
<proteinExistence type="predicted"/>
<evidence type="ECO:0008006" key="3">
    <source>
        <dbReference type="Google" id="ProtNLM"/>
    </source>
</evidence>
<dbReference type="EMBL" id="AYYQ01000035">
    <property type="protein sequence ID" value="KRM67864.1"/>
    <property type="molecule type" value="Genomic_DNA"/>
</dbReference>
<dbReference type="AlphaFoldDB" id="A0A0R2AKX3"/>
<keyword evidence="2" id="KW-1185">Reference proteome</keyword>
<dbReference type="RefSeq" id="WP_054656887.1">
    <property type="nucleotide sequence ID" value="NZ_AYYQ01000035.1"/>
</dbReference>
<dbReference type="STRING" id="1423781.FD06_GL000584"/>
<accession>A0A0R2AKX3</accession>
<name>A0A0R2AKX3_9LACO</name>
<comment type="caution">
    <text evidence="1">The sequence shown here is derived from an EMBL/GenBank/DDBJ whole genome shotgun (WGS) entry which is preliminary data.</text>
</comment>
<sequence>MLFKYRSEYKKIAMDMLSLLPEINNIDFVGEEIDWYSNSDSRNIYLWKNQENNWAGLISVEEKPKNIIIRRIILTPESWSINNCCVMIDELSHIYLDKKVVGTMDTTSICEIWEKRNVDEQ</sequence>
<gene>
    <name evidence="1" type="ORF">FD06_GL000584</name>
</gene>
<reference evidence="1 2" key="1">
    <citation type="journal article" date="2015" name="Genome Announc.">
        <title>Expanding the biotechnology potential of lactobacilli through comparative genomics of 213 strains and associated genera.</title>
        <authorList>
            <person name="Sun Z."/>
            <person name="Harris H.M."/>
            <person name="McCann A."/>
            <person name="Guo C."/>
            <person name="Argimon S."/>
            <person name="Zhang W."/>
            <person name="Yang X."/>
            <person name="Jeffery I.B."/>
            <person name="Cooney J.C."/>
            <person name="Kagawa T.F."/>
            <person name="Liu W."/>
            <person name="Song Y."/>
            <person name="Salvetti E."/>
            <person name="Wrobel A."/>
            <person name="Rasinkangas P."/>
            <person name="Parkhill J."/>
            <person name="Rea M.C."/>
            <person name="O'Sullivan O."/>
            <person name="Ritari J."/>
            <person name="Douillard F.P."/>
            <person name="Paul Ross R."/>
            <person name="Yang R."/>
            <person name="Briner A.E."/>
            <person name="Felis G.E."/>
            <person name="de Vos W.M."/>
            <person name="Barrangou R."/>
            <person name="Klaenhammer T.R."/>
            <person name="Caufield P.W."/>
            <person name="Cui Y."/>
            <person name="Zhang H."/>
            <person name="O'Toole P.W."/>
        </authorList>
    </citation>
    <scope>NUCLEOTIDE SEQUENCE [LARGE SCALE GENOMIC DNA]</scope>
    <source>
        <strain evidence="1 2">DSM 23829</strain>
    </source>
</reference>
<dbReference type="PATRIC" id="fig|1423781.4.peg.597"/>
<protein>
    <recommendedName>
        <fullName evidence="3">RibT protein</fullName>
    </recommendedName>
</protein>
<evidence type="ECO:0000313" key="2">
    <source>
        <dbReference type="Proteomes" id="UP000052012"/>
    </source>
</evidence>